<gene>
    <name evidence="5" type="ORF">Adt_48363</name>
</gene>
<keyword evidence="3" id="KW-0378">Hydrolase</keyword>
<dbReference type="PANTHER" id="PTHR31470:SF53">
    <property type="entry name" value="CYSTEINE PROTEINASES SUPERFAMILY PROTEIN-RELATED"/>
    <property type="match status" value="1"/>
</dbReference>
<reference evidence="6" key="1">
    <citation type="submission" date="2024-07" db="EMBL/GenBank/DDBJ databases">
        <title>Two chromosome-level genome assemblies of Korean endemic species Abeliophyllum distichum and Forsythia ovata (Oleaceae).</title>
        <authorList>
            <person name="Jang H."/>
        </authorList>
    </citation>
    <scope>NUCLEOTIDE SEQUENCE [LARGE SCALE GENOMIC DNA]</scope>
</reference>
<keyword evidence="2 5" id="KW-0645">Protease</keyword>
<dbReference type="PROSITE" id="PS50600">
    <property type="entry name" value="ULP_PROTEASE"/>
    <property type="match status" value="1"/>
</dbReference>
<evidence type="ECO:0000256" key="2">
    <source>
        <dbReference type="ARBA" id="ARBA00022670"/>
    </source>
</evidence>
<accession>A0ABD1NRC8</accession>
<proteinExistence type="inferred from homology"/>
<comment type="caution">
    <text evidence="5">The sequence shown here is derived from an EMBL/GenBank/DDBJ whole genome shotgun (WGS) entry which is preliminary data.</text>
</comment>
<dbReference type="Gene3D" id="3.40.395.10">
    <property type="entry name" value="Adenoviral Proteinase, Chain A"/>
    <property type="match status" value="1"/>
</dbReference>
<dbReference type="PANTHER" id="PTHR31470">
    <property type="entry name" value="CYSTEINE PROTEINASES SUPERFAMILY PROTEIN-RELATED-RELATED"/>
    <property type="match status" value="1"/>
</dbReference>
<evidence type="ECO:0000256" key="1">
    <source>
        <dbReference type="ARBA" id="ARBA00005234"/>
    </source>
</evidence>
<evidence type="ECO:0000259" key="4">
    <source>
        <dbReference type="PROSITE" id="PS50600"/>
    </source>
</evidence>
<dbReference type="InterPro" id="IPR038765">
    <property type="entry name" value="Papain-like_cys_pep_sf"/>
</dbReference>
<dbReference type="AlphaFoldDB" id="A0ABD1NRC8"/>
<dbReference type="Pfam" id="PF02902">
    <property type="entry name" value="Peptidase_C48"/>
    <property type="match status" value="1"/>
</dbReference>
<dbReference type="Proteomes" id="UP001604336">
    <property type="component" value="Unassembled WGS sequence"/>
</dbReference>
<protein>
    <submittedName>
        <fullName evidence="5">Ulp1 protease family</fullName>
    </submittedName>
</protein>
<evidence type="ECO:0000313" key="6">
    <source>
        <dbReference type="Proteomes" id="UP001604336"/>
    </source>
</evidence>
<dbReference type="InterPro" id="IPR003653">
    <property type="entry name" value="Peptidase_C48_C"/>
</dbReference>
<sequence length="224" mass="26070">MVKYSNTINLRVTTTDCLFGSLIRKIFKTISDDDNAIADEVTMLEYPLGDYMHCNTPWRDIDHVLMPIMMEVHAHWILGHFDLNKKYLNIYNSYGFRIKDRQLLEDVQAFVVVIPHLLVNIGFWKSNLVDGKERIEPLDVNIIQHLPQQQNGFDCGIFVIEFAKHIINQTIESMPNPLDCSTARINLATQLFKHGFDKQRNGYDTDHDNVARKVRKARRLKRGN</sequence>
<comment type="similarity">
    <text evidence="1">Belongs to the peptidase C48 family.</text>
</comment>
<dbReference type="GO" id="GO:0008233">
    <property type="term" value="F:peptidase activity"/>
    <property type="evidence" value="ECO:0007669"/>
    <property type="project" value="UniProtKB-KW"/>
</dbReference>
<evidence type="ECO:0000313" key="5">
    <source>
        <dbReference type="EMBL" id="KAL2454135.1"/>
    </source>
</evidence>
<organism evidence="5 6">
    <name type="scientific">Abeliophyllum distichum</name>
    <dbReference type="NCBI Taxonomy" id="126358"/>
    <lineage>
        <taxon>Eukaryota</taxon>
        <taxon>Viridiplantae</taxon>
        <taxon>Streptophyta</taxon>
        <taxon>Embryophyta</taxon>
        <taxon>Tracheophyta</taxon>
        <taxon>Spermatophyta</taxon>
        <taxon>Magnoliopsida</taxon>
        <taxon>eudicotyledons</taxon>
        <taxon>Gunneridae</taxon>
        <taxon>Pentapetalae</taxon>
        <taxon>asterids</taxon>
        <taxon>lamiids</taxon>
        <taxon>Lamiales</taxon>
        <taxon>Oleaceae</taxon>
        <taxon>Forsythieae</taxon>
        <taxon>Abeliophyllum</taxon>
    </lineage>
</organism>
<dbReference type="EMBL" id="JBFOLK010000466">
    <property type="protein sequence ID" value="KAL2454135.1"/>
    <property type="molecule type" value="Genomic_DNA"/>
</dbReference>
<dbReference type="GO" id="GO:0006508">
    <property type="term" value="P:proteolysis"/>
    <property type="evidence" value="ECO:0007669"/>
    <property type="project" value="UniProtKB-KW"/>
</dbReference>
<keyword evidence="6" id="KW-1185">Reference proteome</keyword>
<evidence type="ECO:0000256" key="3">
    <source>
        <dbReference type="ARBA" id="ARBA00022801"/>
    </source>
</evidence>
<name>A0ABD1NRC8_9LAMI</name>
<feature type="domain" description="Ubiquitin-like protease family profile" evidence="4">
    <location>
        <begin position="1"/>
        <end position="166"/>
    </location>
</feature>
<dbReference type="SUPFAM" id="SSF54001">
    <property type="entry name" value="Cysteine proteinases"/>
    <property type="match status" value="1"/>
</dbReference>